<protein>
    <recommendedName>
        <fullName evidence="3">SWIM-type domain-containing protein</fullName>
    </recommendedName>
</protein>
<keyword evidence="5" id="KW-1185">Reference proteome</keyword>
<keyword evidence="1" id="KW-0863">Zinc-finger</keyword>
<evidence type="ECO:0000313" key="5">
    <source>
        <dbReference type="Proteomes" id="UP000594262"/>
    </source>
</evidence>
<feature type="region of interest" description="Disordered" evidence="2">
    <location>
        <begin position="553"/>
        <end position="585"/>
    </location>
</feature>
<feature type="domain" description="SWIM-type" evidence="3">
    <location>
        <begin position="385"/>
        <end position="433"/>
    </location>
</feature>
<evidence type="ECO:0000313" key="4">
    <source>
        <dbReference type="EnsemblMetazoa" id="CLYHEMP009945.2"/>
    </source>
</evidence>
<evidence type="ECO:0000256" key="2">
    <source>
        <dbReference type="SAM" id="MobiDB-lite"/>
    </source>
</evidence>
<dbReference type="PANTHER" id="PTHR34305">
    <property type="entry name" value="EXPRESSED PROTEIN"/>
    <property type="match status" value="1"/>
</dbReference>
<keyword evidence="1" id="KW-0862">Zinc</keyword>
<dbReference type="RefSeq" id="XP_066914913.1">
    <property type="nucleotide sequence ID" value="XM_067058812.1"/>
</dbReference>
<dbReference type="GO" id="GO:0008270">
    <property type="term" value="F:zinc ion binding"/>
    <property type="evidence" value="ECO:0007669"/>
    <property type="project" value="UniProtKB-KW"/>
</dbReference>
<dbReference type="GeneID" id="136802090"/>
<feature type="compositionally biased region" description="Acidic residues" evidence="2">
    <location>
        <begin position="564"/>
        <end position="579"/>
    </location>
</feature>
<keyword evidence="1" id="KW-0479">Metal-binding</keyword>
<dbReference type="AlphaFoldDB" id="A0A7M5V218"/>
<reference evidence="4" key="1">
    <citation type="submission" date="2021-01" db="UniProtKB">
        <authorList>
            <consortium name="EnsemblMetazoa"/>
        </authorList>
    </citation>
    <scope>IDENTIFICATION</scope>
</reference>
<dbReference type="EnsemblMetazoa" id="CLYHEMT009945.2">
    <property type="protein sequence ID" value="CLYHEMP009945.2"/>
    <property type="gene ID" value="CLYHEMG009945"/>
</dbReference>
<dbReference type="OrthoDB" id="6037405at2759"/>
<organism evidence="4 5">
    <name type="scientific">Clytia hemisphaerica</name>
    <dbReference type="NCBI Taxonomy" id="252671"/>
    <lineage>
        <taxon>Eukaryota</taxon>
        <taxon>Metazoa</taxon>
        <taxon>Cnidaria</taxon>
        <taxon>Hydrozoa</taxon>
        <taxon>Hydroidolina</taxon>
        <taxon>Leptothecata</taxon>
        <taxon>Obeliida</taxon>
        <taxon>Clytiidae</taxon>
        <taxon>Clytia</taxon>
    </lineage>
</organism>
<dbReference type="PROSITE" id="PS50966">
    <property type="entry name" value="ZF_SWIM"/>
    <property type="match status" value="1"/>
</dbReference>
<evidence type="ECO:0000259" key="3">
    <source>
        <dbReference type="PROSITE" id="PS50966"/>
    </source>
</evidence>
<dbReference type="InterPro" id="IPR040648">
    <property type="entry name" value="HMGXB3_CxC4"/>
</dbReference>
<proteinExistence type="predicted"/>
<sequence>MLYQKIISDSITDLQSQTPPLILCERKLLTLSSHVGCTDGILYAMPLIAEINGERHLYIRCFESGVYKGYFDQTEMFGELMDQYEITKKFVIRIYTEWDVLAVYHTERNKHKKGTKHSTTFKRLTTLDKHSIDKTIKSAHDSLKETFKSFAPGFVFYCRRDMSHTNRNTDPKDNQFYLIEGLGASELWFRNFQDYGTEHPNDPYPTVLEQFKGKEELSLIEQFQVLSHVPNLHSWASESKSGTKKQQYFASNGYSPRDIILRALDDIHSDMEEKVSSITPIYSLILSKQYHVPKVSIHKQNKRRTCNQTHRRKVLDKTALLEHLDHPNFVQPVYEKLDVYPNFRYNIFNHGTIVWRELSQNQHVVVMNDYDSDNINGNVKFNHYATVTLKSENYVTSVTCSCGVQKALETAANDSQWDGIKCCHIRLLKEIVRELDVDEERVFRHKRPETQVGTKIDDGLKAASSEVLPLPASAMDMEKFSVRSDEGHQFVHLFRSNTKQKVFVICKSGICSNNKEVKLRTLDQAKLCPHLKVFKNYIDQNWQKHALLKQYGSKDDGETTVEVNESDDDNNANNDDDDVNSNPPNLADVVLNDDDSVVNGFDRTTQTWKFYSKFPREVSKDMEHPDLKKNGRKNLEYAAMSFREDFYLSFEPTPTSDVCNCQLPWKKDDDGNLIVLPDGKTTFYTHNCAIDCDVFKLVCPEEKCVIHWDGSNENIFRLSQQVAVAEQLLWDFVNRVITTKCNFAAFCQNIDQIYTYSGSPKRFISPKTFLKVFFAWASNQGREFRRCCPWCGSAPKVLACDGTKVGILCQNLHIDPIETIRDPENELPTQSRRFDRCFIAYPKKADGETVERYAEKLKKYRESRDFLKNVTSSNPEKLSEIQIVDSQKKLFECLPTDAKSLFTIYFESPNVLSPSQIESTRKIFHLLAFDAPLSTFLPFKLLLSIESLLSVDPVTPEIFSDVFLKCAKFNRLLGSFLKSFRLGNKLHIEANKLLQYLCKRVRETHAGYPDVPEAGNFGDYNPAERGQFYYFSETGQQIRENRNFSINGKSRSGCHDDQPTTSSCNKTYPNKSKKGASFLFLWFCPSHGHCYGGHIVDGPEGRKDPASSLFTYLEKPPDALFYDFACSFEEYTLNREALFFIQTCFYHDLFHGFTHNCSSLYSAKGLFGMNFNTSICEQFNSYLQCLKASAKHMSQKHFVFYIQFFIDLWNYRKEHNFRTKLACALAGSI</sequence>
<accession>A0A7M5V218</accession>
<dbReference type="EnsemblMetazoa" id="CLYHEMT009945.1">
    <property type="protein sequence ID" value="CLYHEMP009945.1"/>
    <property type="gene ID" value="CLYHEMG009945"/>
</dbReference>
<dbReference type="Pfam" id="PF18717">
    <property type="entry name" value="CxC4"/>
    <property type="match status" value="1"/>
</dbReference>
<dbReference type="InterPro" id="IPR007527">
    <property type="entry name" value="Znf_SWIM"/>
</dbReference>
<dbReference type="Proteomes" id="UP000594262">
    <property type="component" value="Unplaced"/>
</dbReference>
<name>A0A7M5V218_9CNID</name>
<evidence type="ECO:0000256" key="1">
    <source>
        <dbReference type="PROSITE-ProRule" id="PRU00325"/>
    </source>
</evidence>
<dbReference type="PANTHER" id="PTHR34305:SF1">
    <property type="entry name" value="SWIM-TYPE DOMAIN-CONTAINING PROTEIN"/>
    <property type="match status" value="1"/>
</dbReference>